<keyword evidence="2" id="KW-0812">Transmembrane</keyword>
<proteinExistence type="predicted"/>
<feature type="region of interest" description="Disordered" evidence="1">
    <location>
        <begin position="141"/>
        <end position="173"/>
    </location>
</feature>
<evidence type="ECO:0000256" key="2">
    <source>
        <dbReference type="SAM" id="Phobius"/>
    </source>
</evidence>
<keyword evidence="2" id="KW-0472">Membrane</keyword>
<dbReference type="EMBL" id="BAAANC010000003">
    <property type="protein sequence ID" value="GAA1549972.1"/>
    <property type="molecule type" value="Genomic_DNA"/>
</dbReference>
<gene>
    <name evidence="3" type="ORF">GCM10009741_62860</name>
</gene>
<comment type="caution">
    <text evidence="3">The sequence shown here is derived from an EMBL/GenBank/DDBJ whole genome shotgun (WGS) entry which is preliminary data.</text>
</comment>
<dbReference type="Proteomes" id="UP001500363">
    <property type="component" value="Unassembled WGS sequence"/>
</dbReference>
<feature type="transmembrane region" description="Helical" evidence="2">
    <location>
        <begin position="119"/>
        <end position="137"/>
    </location>
</feature>
<organism evidence="3 4">
    <name type="scientific">Kribbella lupini</name>
    <dbReference type="NCBI Taxonomy" id="291602"/>
    <lineage>
        <taxon>Bacteria</taxon>
        <taxon>Bacillati</taxon>
        <taxon>Actinomycetota</taxon>
        <taxon>Actinomycetes</taxon>
        <taxon>Propionibacteriales</taxon>
        <taxon>Kribbellaceae</taxon>
        <taxon>Kribbella</taxon>
    </lineage>
</organism>
<name>A0ABP4MXI5_9ACTN</name>
<feature type="transmembrane region" description="Helical" evidence="2">
    <location>
        <begin position="86"/>
        <end position="107"/>
    </location>
</feature>
<protein>
    <submittedName>
        <fullName evidence="3">Uncharacterized protein</fullName>
    </submittedName>
</protein>
<reference evidence="4" key="1">
    <citation type="journal article" date="2019" name="Int. J. Syst. Evol. Microbiol.">
        <title>The Global Catalogue of Microorganisms (GCM) 10K type strain sequencing project: providing services to taxonomists for standard genome sequencing and annotation.</title>
        <authorList>
            <consortium name="The Broad Institute Genomics Platform"/>
            <consortium name="The Broad Institute Genome Sequencing Center for Infectious Disease"/>
            <person name="Wu L."/>
            <person name="Ma J."/>
        </authorList>
    </citation>
    <scope>NUCLEOTIDE SEQUENCE [LARGE SCALE GENOMIC DNA]</scope>
    <source>
        <strain evidence="4">JCM 14303</strain>
    </source>
</reference>
<keyword evidence="4" id="KW-1185">Reference proteome</keyword>
<evidence type="ECO:0000313" key="4">
    <source>
        <dbReference type="Proteomes" id="UP001500363"/>
    </source>
</evidence>
<accession>A0ABP4MXI5</accession>
<evidence type="ECO:0000313" key="3">
    <source>
        <dbReference type="EMBL" id="GAA1549972.1"/>
    </source>
</evidence>
<keyword evidence="2" id="KW-1133">Transmembrane helix</keyword>
<dbReference type="RefSeq" id="WP_344180681.1">
    <property type="nucleotide sequence ID" value="NZ_BAAANC010000003.1"/>
</dbReference>
<sequence>MHAERTATSAVLTLSVAVAVIGHALAGGAVAVAVLPPLLALAAACWLLGEHLAHRQELAVVVLAAIQLVVHFSLDSAHHMMHGGPAGSLTMATTHLIVLLVGIGLVDRTHQWVSRVRRIVARLVPALPASIVAIPVSDSSPRAVEVPSYGQHRHTSSVSRRGPPAGRALTVPS</sequence>
<evidence type="ECO:0000256" key="1">
    <source>
        <dbReference type="SAM" id="MobiDB-lite"/>
    </source>
</evidence>